<gene>
    <name evidence="3" type="ORF">KSX_50160</name>
</gene>
<evidence type="ECO:0000256" key="1">
    <source>
        <dbReference type="SAM" id="Coils"/>
    </source>
</evidence>
<keyword evidence="4" id="KW-1185">Reference proteome</keyword>
<accession>A0A8J3I4H3</accession>
<dbReference type="EMBL" id="BNJF01000002">
    <property type="protein sequence ID" value="GHO46853.1"/>
    <property type="molecule type" value="Genomic_DNA"/>
</dbReference>
<evidence type="ECO:0000256" key="2">
    <source>
        <dbReference type="SAM" id="Phobius"/>
    </source>
</evidence>
<evidence type="ECO:0000313" key="4">
    <source>
        <dbReference type="Proteomes" id="UP000612362"/>
    </source>
</evidence>
<keyword evidence="2" id="KW-0472">Membrane</keyword>
<sequence length="403" mass="44756">MTDKKQKFEPERLDQQIDEAGHNLDVSAEHLIEDLRWLYRAPVAETTANAESLRRVRERLEEGIRATRQQGVIISLQEVRSRRARSGALNESREVQRPGWSRFSRIFGGIAVVLVAALVVASSLILFNSRKEMSDLGKKTTTPTPVKSVAKVDCSYAFADNYYGVDNGEHAACLRGEETLLNLTKIINGQQVTLISAYADTNRTFVRLAIDGEPMFVNPLYIDKLIVQQDISLPLGPTANIYFYDTQHKRTIQLISFDSSAIPMGTTTLNVHEDITGFDFMIPFHSAKRVALPGKELSINGHTVNLKGITVTHSQTIIYIESAEDLPPNGQVNLEGMLNGKKILVEAYTDAHGNGKQGKVIGWYATVQEDLMQHQGNWILKLNSKGPPLGEGSVETQFVVPRA</sequence>
<proteinExistence type="predicted"/>
<keyword evidence="2" id="KW-0812">Transmembrane</keyword>
<dbReference type="RefSeq" id="WP_220196202.1">
    <property type="nucleotide sequence ID" value="NZ_BNJF01000002.1"/>
</dbReference>
<keyword evidence="2" id="KW-1133">Transmembrane helix</keyword>
<reference evidence="3" key="1">
    <citation type="submission" date="2020-10" db="EMBL/GenBank/DDBJ databases">
        <title>Taxonomic study of unclassified bacteria belonging to the class Ktedonobacteria.</title>
        <authorList>
            <person name="Yabe S."/>
            <person name="Wang C.M."/>
            <person name="Zheng Y."/>
            <person name="Sakai Y."/>
            <person name="Cavaletti L."/>
            <person name="Monciardini P."/>
            <person name="Donadio S."/>
        </authorList>
    </citation>
    <scope>NUCLEOTIDE SEQUENCE</scope>
    <source>
        <strain evidence="3">SOSP1-1</strain>
    </source>
</reference>
<organism evidence="3 4">
    <name type="scientific">Ktedonospora formicarum</name>
    <dbReference type="NCBI Taxonomy" id="2778364"/>
    <lineage>
        <taxon>Bacteria</taxon>
        <taxon>Bacillati</taxon>
        <taxon>Chloroflexota</taxon>
        <taxon>Ktedonobacteria</taxon>
        <taxon>Ktedonobacterales</taxon>
        <taxon>Ktedonobacteraceae</taxon>
        <taxon>Ktedonospora</taxon>
    </lineage>
</organism>
<comment type="caution">
    <text evidence="3">The sequence shown here is derived from an EMBL/GenBank/DDBJ whole genome shotgun (WGS) entry which is preliminary data.</text>
</comment>
<protein>
    <submittedName>
        <fullName evidence="3">Uncharacterized protein</fullName>
    </submittedName>
</protein>
<evidence type="ECO:0000313" key="3">
    <source>
        <dbReference type="EMBL" id="GHO46853.1"/>
    </source>
</evidence>
<keyword evidence="1" id="KW-0175">Coiled coil</keyword>
<name>A0A8J3I4H3_9CHLR</name>
<dbReference type="AlphaFoldDB" id="A0A8J3I4H3"/>
<feature type="transmembrane region" description="Helical" evidence="2">
    <location>
        <begin position="106"/>
        <end position="127"/>
    </location>
</feature>
<dbReference type="Proteomes" id="UP000612362">
    <property type="component" value="Unassembled WGS sequence"/>
</dbReference>
<feature type="coiled-coil region" evidence="1">
    <location>
        <begin position="43"/>
        <end position="70"/>
    </location>
</feature>